<keyword evidence="4" id="KW-0804">Transcription</keyword>
<comment type="similarity">
    <text evidence="2">Belongs to the bHLH protein family.</text>
</comment>
<dbReference type="PROSITE" id="PS50888">
    <property type="entry name" value="BHLH"/>
    <property type="match status" value="1"/>
</dbReference>
<evidence type="ECO:0000256" key="2">
    <source>
        <dbReference type="ARBA" id="ARBA00005510"/>
    </source>
</evidence>
<dbReference type="PANTHER" id="PTHR12565">
    <property type="entry name" value="STEROL REGULATORY ELEMENT-BINDING PROTEIN"/>
    <property type="match status" value="1"/>
</dbReference>
<sequence length="321" mass="34121">MASLFPQLAQMEHGVAGASHGAPSFLFCNGAGAATADSASLETSSGVLDTSPRGGGADSGGRKAPTKPREDSASASASFSFSSAHSKRITVLDRVWFRELNKQDSSSKGSTKNRGGKRGRSSKEVDEEEEPKGYIHVRARRGQATDSHSLAERVRRERISERMRVLQALVPGCDKVTGKALVLDEIINYVQSLQNQVEFLSMKIASLSPVLYGFGMDTTDAFSTDHTTQKIEGMLQLHHEALAVPSSALSRPPFEAIADSTHATASASSPRSYELHGDGGGGGASISFPQDGGGYMAQTVGGPRPELFNQVVFSNHMCSFQ</sequence>
<dbReference type="FunFam" id="4.10.280.10:FF:000002">
    <property type="entry name" value="Basic helix-loop-helix transcription factor"/>
    <property type="match status" value="1"/>
</dbReference>
<proteinExistence type="inferred from homology"/>
<dbReference type="GO" id="GO:0005634">
    <property type="term" value="C:nucleus"/>
    <property type="evidence" value="ECO:0007669"/>
    <property type="project" value="UniProtKB-SubCell"/>
</dbReference>
<feature type="region of interest" description="Disordered" evidence="6">
    <location>
        <begin position="103"/>
        <end position="133"/>
    </location>
</feature>
<feature type="compositionally biased region" description="Polar residues" evidence="6">
    <location>
        <begin position="38"/>
        <end position="48"/>
    </location>
</feature>
<dbReference type="AlphaFoldDB" id="A0A1D6ESY4"/>
<dbReference type="SMART" id="SM00353">
    <property type="entry name" value="HLH"/>
    <property type="match status" value="1"/>
</dbReference>
<dbReference type="Gene3D" id="4.10.280.10">
    <property type="entry name" value="Helix-loop-helix DNA-binding domain"/>
    <property type="match status" value="1"/>
</dbReference>
<dbReference type="GO" id="GO:0006355">
    <property type="term" value="P:regulation of DNA-templated transcription"/>
    <property type="evidence" value="ECO:0007669"/>
    <property type="project" value="InterPro"/>
</dbReference>
<feature type="region of interest" description="Disordered" evidence="6">
    <location>
        <begin position="38"/>
        <end position="79"/>
    </location>
</feature>
<dbReference type="ExpressionAtlas" id="A0A1D6ESY4">
    <property type="expression patterns" value="baseline and differential"/>
</dbReference>
<dbReference type="InParanoid" id="A0A1D6ESY4"/>
<feature type="compositionally biased region" description="Polar residues" evidence="6">
    <location>
        <begin position="103"/>
        <end position="113"/>
    </location>
</feature>
<evidence type="ECO:0000256" key="1">
    <source>
        <dbReference type="ARBA" id="ARBA00004123"/>
    </source>
</evidence>
<evidence type="ECO:0000256" key="4">
    <source>
        <dbReference type="ARBA" id="ARBA00023163"/>
    </source>
</evidence>
<evidence type="ECO:0000313" key="7">
    <source>
        <dbReference type="EMBL" id="ONM22820.1"/>
    </source>
</evidence>
<dbReference type="STRING" id="4577.A0A1D6ESY4"/>
<feature type="compositionally biased region" description="Low complexity" evidence="6">
    <location>
        <begin position="260"/>
        <end position="272"/>
    </location>
</feature>
<accession>A0A1D6ESY4</accession>
<dbReference type="SMR" id="A0A1D6ESY4"/>
<dbReference type="InterPro" id="IPR024097">
    <property type="entry name" value="bHLH_ZIP_TF"/>
</dbReference>
<gene>
    <name evidence="7" type="ORF">ZEAMMB73_Zm00001d006110</name>
</gene>
<dbReference type="InterPro" id="IPR036638">
    <property type="entry name" value="HLH_DNA-bd_sf"/>
</dbReference>
<dbReference type="FunCoup" id="A0A1D6ESY4">
    <property type="interactions" value="158"/>
</dbReference>
<name>A0A1D6ESY4_MAIZE</name>
<evidence type="ECO:0000256" key="5">
    <source>
        <dbReference type="ARBA" id="ARBA00023242"/>
    </source>
</evidence>
<evidence type="ECO:0000256" key="6">
    <source>
        <dbReference type="SAM" id="MobiDB-lite"/>
    </source>
</evidence>
<keyword evidence="3" id="KW-0805">Transcription regulation</keyword>
<comment type="subcellular location">
    <subcellularLocation>
        <location evidence="1">Nucleus</location>
    </subcellularLocation>
</comment>
<dbReference type="SUPFAM" id="SSF47459">
    <property type="entry name" value="HLH, helix-loop-helix DNA-binding domain"/>
    <property type="match status" value="1"/>
</dbReference>
<feature type="region of interest" description="Disordered" evidence="6">
    <location>
        <begin position="260"/>
        <end position="288"/>
    </location>
</feature>
<keyword evidence="5" id="KW-0539">Nucleus</keyword>
<evidence type="ECO:0000256" key="3">
    <source>
        <dbReference type="ARBA" id="ARBA00023015"/>
    </source>
</evidence>
<organism evidence="7">
    <name type="scientific">Zea mays</name>
    <name type="common">Maize</name>
    <dbReference type="NCBI Taxonomy" id="4577"/>
    <lineage>
        <taxon>Eukaryota</taxon>
        <taxon>Viridiplantae</taxon>
        <taxon>Streptophyta</taxon>
        <taxon>Embryophyta</taxon>
        <taxon>Tracheophyta</taxon>
        <taxon>Spermatophyta</taxon>
        <taxon>Magnoliopsida</taxon>
        <taxon>Liliopsida</taxon>
        <taxon>Poales</taxon>
        <taxon>Poaceae</taxon>
        <taxon>PACMAD clade</taxon>
        <taxon>Panicoideae</taxon>
        <taxon>Andropogonodae</taxon>
        <taxon>Andropogoneae</taxon>
        <taxon>Tripsacinae</taxon>
        <taxon>Zea</taxon>
    </lineage>
</organism>
<dbReference type="CDD" id="cd18919">
    <property type="entry name" value="bHLH_AtBPE_like"/>
    <property type="match status" value="1"/>
</dbReference>
<dbReference type="InterPro" id="IPR011598">
    <property type="entry name" value="bHLH_dom"/>
</dbReference>
<dbReference type="EMBL" id="CM007648">
    <property type="protein sequence ID" value="ONM22820.1"/>
    <property type="molecule type" value="Genomic_DNA"/>
</dbReference>
<dbReference type="IntAct" id="A0A1D6ESY4">
    <property type="interactions" value="1"/>
</dbReference>
<reference evidence="7" key="1">
    <citation type="submission" date="2015-12" db="EMBL/GenBank/DDBJ databases">
        <title>Update maize B73 reference genome by single molecule sequencing technologies.</title>
        <authorList>
            <consortium name="Maize Genome Sequencing Project"/>
            <person name="Ware D."/>
        </authorList>
    </citation>
    <scope>NUCLEOTIDE SEQUENCE [LARGE SCALE GENOMIC DNA]</scope>
    <source>
        <tissue evidence="7">Seedling</tissue>
    </source>
</reference>
<dbReference type="Pfam" id="PF00010">
    <property type="entry name" value="HLH"/>
    <property type="match status" value="1"/>
</dbReference>
<dbReference type="PANTHER" id="PTHR12565:SF431">
    <property type="entry name" value="TRANSCRIPTION FACTOR BHLH137"/>
    <property type="match status" value="1"/>
</dbReference>
<dbReference type="GO" id="GO:0046983">
    <property type="term" value="F:protein dimerization activity"/>
    <property type="evidence" value="ECO:0007669"/>
    <property type="project" value="InterPro"/>
</dbReference>
<protein>
    <submittedName>
        <fullName evidence="7">Transcription factor bHLH137</fullName>
    </submittedName>
</protein>